<dbReference type="GO" id="GO:0005737">
    <property type="term" value="C:cytoplasm"/>
    <property type="evidence" value="ECO:0007669"/>
    <property type="project" value="TreeGrafter"/>
</dbReference>
<evidence type="ECO:0000256" key="5">
    <source>
        <dbReference type="PIRSR" id="PIRSR604450-51"/>
    </source>
</evidence>
<dbReference type="NCBIfam" id="TIGR00260">
    <property type="entry name" value="thrC"/>
    <property type="match status" value="1"/>
</dbReference>
<evidence type="ECO:0000259" key="7">
    <source>
        <dbReference type="Pfam" id="PF14821"/>
    </source>
</evidence>
<dbReference type="GO" id="GO:0004795">
    <property type="term" value="F:threonine synthase activity"/>
    <property type="evidence" value="ECO:0007669"/>
    <property type="project" value="UniProtKB-UniRule"/>
</dbReference>
<dbReference type="SUPFAM" id="SSF53686">
    <property type="entry name" value="Tryptophan synthase beta subunit-like PLP-dependent enzymes"/>
    <property type="match status" value="1"/>
</dbReference>
<gene>
    <name evidence="8" type="ORF">LS71_004740</name>
</gene>
<dbReference type="GO" id="GO:0009088">
    <property type="term" value="P:threonine biosynthetic process"/>
    <property type="evidence" value="ECO:0007669"/>
    <property type="project" value="UniProtKB-UniRule"/>
</dbReference>
<dbReference type="EC" id="4.2.3.1" evidence="4"/>
<feature type="domain" description="Threonine synthase N-terminal" evidence="7">
    <location>
        <begin position="5"/>
        <end position="61"/>
    </location>
</feature>
<dbReference type="OrthoDB" id="9763107at2"/>
<feature type="modified residue" description="N6-(pyridoxal phosphate)lysine" evidence="5">
    <location>
        <position position="112"/>
    </location>
</feature>
<reference evidence="8 9" key="1">
    <citation type="journal article" date="2014" name="Genome Announc.">
        <title>Draft genome sequences of eight enterohepatic helicobacter species isolated from both laboratory and wild rodents.</title>
        <authorList>
            <person name="Sheh A."/>
            <person name="Shen Z."/>
            <person name="Fox J.G."/>
        </authorList>
    </citation>
    <scope>NUCLEOTIDE SEQUENCE [LARGE SCALE GENOMIC DNA]</scope>
    <source>
        <strain evidence="8 9">MIT 09-6949</strain>
    </source>
</reference>
<dbReference type="Pfam" id="PF14821">
    <property type="entry name" value="Thr_synth_N"/>
    <property type="match status" value="1"/>
</dbReference>
<dbReference type="AlphaFoldDB" id="A0A4U8TAS7"/>
<accession>A0A4U8TAS7</accession>
<keyword evidence="3 5" id="KW-0663">Pyridoxal phosphate</keyword>
<evidence type="ECO:0000256" key="2">
    <source>
        <dbReference type="ARBA" id="ARBA00005517"/>
    </source>
</evidence>
<dbReference type="EMBL" id="JRPR02000002">
    <property type="protein sequence ID" value="TLD97000.1"/>
    <property type="molecule type" value="Genomic_DNA"/>
</dbReference>
<keyword evidence="8" id="KW-0456">Lyase</keyword>
<dbReference type="InterPro" id="IPR001926">
    <property type="entry name" value="TrpB-like_PALP"/>
</dbReference>
<organism evidence="8 9">
    <name type="scientific">Helicobacter jaachi</name>
    <dbReference type="NCBI Taxonomy" id="1677920"/>
    <lineage>
        <taxon>Bacteria</taxon>
        <taxon>Pseudomonadati</taxon>
        <taxon>Campylobacterota</taxon>
        <taxon>Epsilonproteobacteria</taxon>
        <taxon>Campylobacterales</taxon>
        <taxon>Helicobacteraceae</taxon>
        <taxon>Helicobacter</taxon>
    </lineage>
</organism>
<evidence type="ECO:0000256" key="4">
    <source>
        <dbReference type="NCBIfam" id="TIGR00260"/>
    </source>
</evidence>
<evidence type="ECO:0000256" key="1">
    <source>
        <dbReference type="ARBA" id="ARBA00001933"/>
    </source>
</evidence>
<feature type="domain" description="Tryptophan synthase beta chain-like PALP" evidence="6">
    <location>
        <begin position="83"/>
        <end position="414"/>
    </location>
</feature>
<comment type="similarity">
    <text evidence="2">Belongs to the threonine synthase family.</text>
</comment>
<dbReference type="InterPro" id="IPR004450">
    <property type="entry name" value="Thr_synthase-like"/>
</dbReference>
<dbReference type="InterPro" id="IPR029144">
    <property type="entry name" value="Thr_synth_N"/>
</dbReference>
<sequence length="503" mass="55618">MSPLVSTRDEQSSTSFIEAMLNPSAARGGLYTFKSLPTFTLKDIESFTKLSYAKLCEDIFTRLNLNLSAPVLEAALRTYEHFDNPLNPAPFLPFSENLFMLNLFSGPTRAFKDMALQPFGVLLSHFAKERKKPYLVLAATSGDTGPATLESLANKDYIKVVCLYPHGGTSDVQRLQMTTQSAHNCKVFGIEGNFDDAQSTLKHLLASKSFLQNLDAQGMALSAANSVNIGRIVFQIVYHIWAYVSLVKSQHIQCGEKLSIVVPSGNFGNILGAFFAKKMGLPLARLVVAANVNNVLSEFINTGMYDITSRQLIKSKSPAMDILKSSNVERVLYALFGDKRTYELLSAFAKEGKYTLTSAELALLQEDFCALDCSDEQCLQSIVEAFRAGFVLDSHSAIGYYVAKTLQAKGSIDKSIFLATAEWSKFAPSVQEALIKAHILPNMRAMESKEVDKAAIEAICNMAHIELPKRIYGLFSKPEVQKEVLPIAQVEPRIIEWLTESKR</sequence>
<comment type="caution">
    <text evidence="8">The sequence shown here is derived from an EMBL/GenBank/DDBJ whole genome shotgun (WGS) entry which is preliminary data.</text>
</comment>
<dbReference type="Proteomes" id="UP000029733">
    <property type="component" value="Unassembled WGS sequence"/>
</dbReference>
<protein>
    <recommendedName>
        <fullName evidence="4">Threonine synthase</fullName>
        <ecNumber evidence="4">4.2.3.1</ecNumber>
    </recommendedName>
</protein>
<dbReference type="Pfam" id="PF00291">
    <property type="entry name" value="PALP"/>
    <property type="match status" value="1"/>
</dbReference>
<evidence type="ECO:0000313" key="8">
    <source>
        <dbReference type="EMBL" id="TLD97000.1"/>
    </source>
</evidence>
<evidence type="ECO:0000259" key="6">
    <source>
        <dbReference type="Pfam" id="PF00291"/>
    </source>
</evidence>
<keyword evidence="9" id="KW-1185">Reference proteome</keyword>
<dbReference type="CDD" id="cd01560">
    <property type="entry name" value="Thr-synth_2"/>
    <property type="match status" value="1"/>
</dbReference>
<dbReference type="Gene3D" id="3.90.1380.10">
    <property type="entry name" value="Threonine synthase, N-terminal domain"/>
    <property type="match status" value="1"/>
</dbReference>
<dbReference type="InterPro" id="IPR037158">
    <property type="entry name" value="Thr_synth_N_sf"/>
</dbReference>
<dbReference type="STRING" id="1677920.LS71_05965"/>
<evidence type="ECO:0000256" key="3">
    <source>
        <dbReference type="ARBA" id="ARBA00022898"/>
    </source>
</evidence>
<dbReference type="InterPro" id="IPR036052">
    <property type="entry name" value="TrpB-like_PALP_sf"/>
</dbReference>
<dbReference type="PANTHER" id="PTHR43515:SF1">
    <property type="entry name" value="THREONINE SYNTHASE-LIKE 1"/>
    <property type="match status" value="1"/>
</dbReference>
<name>A0A4U8TAS7_9HELI</name>
<comment type="cofactor">
    <cofactor evidence="1 5">
        <name>pyridoxal 5'-phosphate</name>
        <dbReference type="ChEBI" id="CHEBI:597326"/>
    </cofactor>
</comment>
<evidence type="ECO:0000313" key="9">
    <source>
        <dbReference type="Proteomes" id="UP000029733"/>
    </source>
</evidence>
<dbReference type="PANTHER" id="PTHR43515">
    <property type="entry name" value="THREONINE SYNTHASE-LIKE 1"/>
    <property type="match status" value="1"/>
</dbReference>
<dbReference type="Gene3D" id="3.40.50.1100">
    <property type="match status" value="2"/>
</dbReference>
<proteinExistence type="inferred from homology"/>